<evidence type="ECO:0000313" key="2">
    <source>
        <dbReference type="Proteomes" id="UP000076858"/>
    </source>
</evidence>
<reference evidence="1 2" key="1">
    <citation type="submission" date="2016-03" db="EMBL/GenBank/DDBJ databases">
        <title>EvidentialGene: Evidence-directed Construction of Genes on Genomes.</title>
        <authorList>
            <person name="Gilbert D.G."/>
            <person name="Choi J.-H."/>
            <person name="Mockaitis K."/>
            <person name="Colbourne J."/>
            <person name="Pfrender M."/>
        </authorList>
    </citation>
    <scope>NUCLEOTIDE SEQUENCE [LARGE SCALE GENOMIC DNA]</scope>
    <source>
        <strain evidence="1 2">Xinb3</strain>
        <tissue evidence="1">Complete organism</tissue>
    </source>
</reference>
<keyword evidence="2" id="KW-1185">Reference proteome</keyword>
<organism evidence="1 2">
    <name type="scientific">Daphnia magna</name>
    <dbReference type="NCBI Taxonomy" id="35525"/>
    <lineage>
        <taxon>Eukaryota</taxon>
        <taxon>Metazoa</taxon>
        <taxon>Ecdysozoa</taxon>
        <taxon>Arthropoda</taxon>
        <taxon>Crustacea</taxon>
        <taxon>Branchiopoda</taxon>
        <taxon>Diplostraca</taxon>
        <taxon>Cladocera</taxon>
        <taxon>Anomopoda</taxon>
        <taxon>Daphniidae</taxon>
        <taxon>Daphnia</taxon>
    </lineage>
</organism>
<dbReference type="EMBL" id="LRGB01000930">
    <property type="protein sequence ID" value="KZS15067.1"/>
    <property type="molecule type" value="Genomic_DNA"/>
</dbReference>
<name>A0A164YAW6_9CRUS</name>
<gene>
    <name evidence="1" type="ORF">APZ42_019622</name>
</gene>
<proteinExistence type="predicted"/>
<accession>A0A164YAW6</accession>
<dbReference type="AlphaFoldDB" id="A0A164YAW6"/>
<dbReference type="Proteomes" id="UP000076858">
    <property type="component" value="Unassembled WGS sequence"/>
</dbReference>
<sequence length="101" mass="11533">MLQFFARLRGQGWRGLVFRGSLPCRWIPFRPSGSSSHFLRLTFLLIRFFFRAKGGFCSRSDGRGALEVQFTSSSCSVRKICRLSDLLFLAVSTSAMRLKFV</sequence>
<protein>
    <submittedName>
        <fullName evidence="1">Uncharacterized protein</fullName>
    </submittedName>
</protein>
<comment type="caution">
    <text evidence="1">The sequence shown here is derived from an EMBL/GenBank/DDBJ whole genome shotgun (WGS) entry which is preliminary data.</text>
</comment>
<evidence type="ECO:0000313" key="1">
    <source>
        <dbReference type="EMBL" id="KZS15067.1"/>
    </source>
</evidence>